<name>A0ABN3KCX2_9ACTN</name>
<dbReference type="SMART" id="SM00257">
    <property type="entry name" value="LysM"/>
    <property type="match status" value="1"/>
</dbReference>
<reference evidence="4 5" key="1">
    <citation type="journal article" date="2019" name="Int. J. Syst. Evol. Microbiol.">
        <title>The Global Catalogue of Microorganisms (GCM) 10K type strain sequencing project: providing services to taxonomists for standard genome sequencing and annotation.</title>
        <authorList>
            <consortium name="The Broad Institute Genomics Platform"/>
            <consortium name="The Broad Institute Genome Sequencing Center for Infectious Disease"/>
            <person name="Wu L."/>
            <person name="Ma J."/>
        </authorList>
    </citation>
    <scope>NUCLEOTIDE SEQUENCE [LARGE SCALE GENOMIC DNA]</scope>
    <source>
        <strain evidence="4 5">JCM 3325</strain>
    </source>
</reference>
<dbReference type="InterPro" id="IPR036388">
    <property type="entry name" value="WH-like_DNA-bd_sf"/>
</dbReference>
<evidence type="ECO:0000256" key="1">
    <source>
        <dbReference type="SAM" id="MobiDB-lite"/>
    </source>
</evidence>
<protein>
    <recommendedName>
        <fullName evidence="3">LysM domain-containing protein</fullName>
    </recommendedName>
</protein>
<evidence type="ECO:0000256" key="2">
    <source>
        <dbReference type="SAM" id="Phobius"/>
    </source>
</evidence>
<dbReference type="Gene3D" id="3.10.350.10">
    <property type="entry name" value="LysM domain"/>
    <property type="match status" value="1"/>
</dbReference>
<feature type="compositionally biased region" description="Pro residues" evidence="1">
    <location>
        <begin position="266"/>
        <end position="286"/>
    </location>
</feature>
<feature type="compositionally biased region" description="Low complexity" evidence="1">
    <location>
        <begin position="287"/>
        <end position="297"/>
    </location>
</feature>
<dbReference type="InterPro" id="IPR051677">
    <property type="entry name" value="AfsR-DnrI-RedD_regulator"/>
</dbReference>
<keyword evidence="5" id="KW-1185">Reference proteome</keyword>
<dbReference type="PANTHER" id="PTHR35807">
    <property type="entry name" value="TRANSCRIPTIONAL REGULATOR REDD-RELATED"/>
    <property type="match status" value="1"/>
</dbReference>
<evidence type="ECO:0000259" key="3">
    <source>
        <dbReference type="PROSITE" id="PS51782"/>
    </source>
</evidence>
<organism evidence="4 5">
    <name type="scientific">Actinomadura vinacea</name>
    <dbReference type="NCBI Taxonomy" id="115336"/>
    <lineage>
        <taxon>Bacteria</taxon>
        <taxon>Bacillati</taxon>
        <taxon>Actinomycetota</taxon>
        <taxon>Actinomycetes</taxon>
        <taxon>Streptosporangiales</taxon>
        <taxon>Thermomonosporaceae</taxon>
        <taxon>Actinomadura</taxon>
    </lineage>
</organism>
<dbReference type="InterPro" id="IPR005158">
    <property type="entry name" value="BTAD"/>
</dbReference>
<dbReference type="InterPro" id="IPR018392">
    <property type="entry name" value="LysM"/>
</dbReference>
<dbReference type="Pfam" id="PF01476">
    <property type="entry name" value="LysM"/>
    <property type="match status" value="1"/>
</dbReference>
<keyword evidence="2" id="KW-1133">Transmembrane helix</keyword>
<feature type="transmembrane region" description="Helical" evidence="2">
    <location>
        <begin position="12"/>
        <end position="36"/>
    </location>
</feature>
<dbReference type="Gene3D" id="3.40.50.300">
    <property type="entry name" value="P-loop containing nucleotide triphosphate hydrolases"/>
    <property type="match status" value="1"/>
</dbReference>
<dbReference type="InterPro" id="IPR016032">
    <property type="entry name" value="Sig_transdc_resp-reg_C-effctor"/>
</dbReference>
<dbReference type="Gene3D" id="1.10.10.10">
    <property type="entry name" value="Winged helix-like DNA-binding domain superfamily/Winged helix DNA-binding domain"/>
    <property type="match status" value="1"/>
</dbReference>
<feature type="region of interest" description="Disordered" evidence="1">
    <location>
        <begin position="621"/>
        <end position="651"/>
    </location>
</feature>
<feature type="transmembrane region" description="Helical" evidence="2">
    <location>
        <begin position="334"/>
        <end position="352"/>
    </location>
</feature>
<dbReference type="PROSITE" id="PS51782">
    <property type="entry name" value="LYSM"/>
    <property type="match status" value="1"/>
</dbReference>
<dbReference type="RefSeq" id="WP_344597791.1">
    <property type="nucleotide sequence ID" value="NZ_BAAARW010000044.1"/>
</dbReference>
<feature type="region of interest" description="Disordered" evidence="1">
    <location>
        <begin position="359"/>
        <end position="380"/>
    </location>
</feature>
<dbReference type="Pfam" id="PF03704">
    <property type="entry name" value="BTAD"/>
    <property type="match status" value="1"/>
</dbReference>
<gene>
    <name evidence="4" type="ORF">GCM10010191_89130</name>
</gene>
<feature type="domain" description="LysM" evidence="3">
    <location>
        <begin position="181"/>
        <end position="238"/>
    </location>
</feature>
<dbReference type="InterPro" id="IPR011990">
    <property type="entry name" value="TPR-like_helical_dom_sf"/>
</dbReference>
<accession>A0ABN3KCX2</accession>
<dbReference type="EMBL" id="BAAARW010000044">
    <property type="protein sequence ID" value="GAA2455998.1"/>
    <property type="molecule type" value="Genomic_DNA"/>
</dbReference>
<dbReference type="Proteomes" id="UP001501231">
    <property type="component" value="Unassembled WGS sequence"/>
</dbReference>
<dbReference type="CDD" id="cd00118">
    <property type="entry name" value="LysM"/>
    <property type="match status" value="1"/>
</dbReference>
<evidence type="ECO:0000313" key="5">
    <source>
        <dbReference type="Proteomes" id="UP001501231"/>
    </source>
</evidence>
<dbReference type="Gene3D" id="1.25.40.10">
    <property type="entry name" value="Tetratricopeptide repeat domain"/>
    <property type="match status" value="1"/>
</dbReference>
<feature type="compositionally biased region" description="Polar residues" evidence="1">
    <location>
        <begin position="131"/>
        <end position="148"/>
    </location>
</feature>
<sequence>MSPTAPTRLAEIWRGIGALAVLAGLLVACPVLLYAVGGSPLPCDAPAWPEIKALLLQPDTDHALFLGAVRLIGWAAWCLFAAIIAAETIGYLAGRSAPRLPRPIRPAQHLARDLIAMTALIFTTSTALTHPMTSTPAHATSPAPQTTDPRAPASVGAEKAPSQESPPAISGAEQAERPRFRTRIVERGDTLWAIARREYGSGTRYPKIFKASRRLTQPEGVPRLTDPDRIYPGQTLRYPQPKTNKGKRSAASPSKPVAPKNSSSPPAAPSTQPPNRPEKPLPPSPTHSPGSGPTSASRPPVDPPPVNQSSGPQSPPAAQRAEHTKPFAITLPSGAYLGLGLASALSVALAATRLHRRRRRTLASRTWPTPATPEPAPPPAVAQAHRAHLDTYADRDEPVPIDADLLARDLATPIPDQITLGIGPNGAIALPLPGLGLGIAGDGAIGTVRAIATELLARARADRVELLIPAPDAHTLFPDTDITELADALPGLIVPPTLNAAITHLEAEIIRRARLLEDTEEPDLPSLRATDPAEPLPAVLLIASVPEHASNTLHAIVQLGARYGIASLLLGSWPPGTTANVRNDGSVTNAEGHHADALHDARLFNLTATDACGMLQTIRTATGAPEPAPPQPPTETDRSPDPVPPPRASNDGQQTLVQLSLLGPVTLHTPDGPITTGLRRSSRSLLAYLALHPDGVSRDQGTAALWPDHDPDTATTMFHTAISNTRKVLRQATGLREPMFIIHAAGRYRLDPHLIDVDLWHLTTTLNRARHAENDTDRTQALRPVTDLYTGDFATDLTHEWAENHREHLRRTATDALAHLAHLTRHDQPDHALGALEHAVRHDPYSEPLYRRVMELQAQLGRPDAVQRTYRLLTTRLAELDTEPDDQTHQLMTALTSS</sequence>
<dbReference type="SUPFAM" id="SSF48452">
    <property type="entry name" value="TPR-like"/>
    <property type="match status" value="1"/>
</dbReference>
<feature type="compositionally biased region" description="Pro residues" evidence="1">
    <location>
        <begin position="370"/>
        <end position="380"/>
    </location>
</feature>
<dbReference type="SUPFAM" id="SSF46894">
    <property type="entry name" value="C-terminal effector domain of the bipartite response regulators"/>
    <property type="match status" value="1"/>
</dbReference>
<dbReference type="SMART" id="SM01043">
    <property type="entry name" value="BTAD"/>
    <property type="match status" value="1"/>
</dbReference>
<evidence type="ECO:0000313" key="4">
    <source>
        <dbReference type="EMBL" id="GAA2455998.1"/>
    </source>
</evidence>
<feature type="transmembrane region" description="Helical" evidence="2">
    <location>
        <begin position="71"/>
        <end position="93"/>
    </location>
</feature>
<feature type="region of interest" description="Disordered" evidence="1">
    <location>
        <begin position="210"/>
        <end position="322"/>
    </location>
</feature>
<feature type="compositionally biased region" description="Low complexity" evidence="1">
    <location>
        <begin position="249"/>
        <end position="265"/>
    </location>
</feature>
<proteinExistence type="predicted"/>
<comment type="caution">
    <text evidence="4">The sequence shown here is derived from an EMBL/GenBank/DDBJ whole genome shotgun (WGS) entry which is preliminary data.</text>
</comment>
<dbReference type="InterPro" id="IPR027417">
    <property type="entry name" value="P-loop_NTPase"/>
</dbReference>
<keyword evidence="2" id="KW-0812">Transmembrane</keyword>
<dbReference type="InterPro" id="IPR036779">
    <property type="entry name" value="LysM_dom_sf"/>
</dbReference>
<keyword evidence="2" id="KW-0472">Membrane</keyword>
<feature type="region of interest" description="Disordered" evidence="1">
    <location>
        <begin position="131"/>
        <end position="182"/>
    </location>
</feature>